<dbReference type="CDD" id="cd17934">
    <property type="entry name" value="DEXXQc_Upf1-like"/>
    <property type="match status" value="1"/>
</dbReference>
<protein>
    <recommendedName>
        <fullName evidence="2">Replicase polyprotein 1ab</fullName>
    </recommendedName>
    <alternativeName>
        <fullName evidence="12">ORF1ab polyprotein</fullName>
    </alternativeName>
</protein>
<feature type="active site" evidence="15">
    <location>
        <position position="1755"/>
    </location>
</feature>
<dbReference type="InterPro" id="IPR029063">
    <property type="entry name" value="SAM-dependent_MTases_sf"/>
</dbReference>
<dbReference type="PANTHER" id="PTHR43788:SF8">
    <property type="entry name" value="DNA-BINDING PROTEIN SMUBP-2"/>
    <property type="match status" value="1"/>
</dbReference>
<dbReference type="Pfam" id="PF13087">
    <property type="entry name" value="AAA_12"/>
    <property type="match status" value="1"/>
</dbReference>
<dbReference type="Gene3D" id="3.40.50.300">
    <property type="entry name" value="P-loop containing nucleotide triphosphate hydrolases"/>
    <property type="match status" value="2"/>
</dbReference>
<keyword evidence="3" id="KW-0696">RNA-directed RNA polymerase</keyword>
<dbReference type="GO" id="GO:0003724">
    <property type="term" value="F:RNA helicase activity"/>
    <property type="evidence" value="ECO:0007669"/>
    <property type="project" value="UniProtKB-EC"/>
</dbReference>
<proteinExistence type="inferred from homology"/>
<feature type="domain" description="ExoN" evidence="16">
    <location>
        <begin position="1737"/>
        <end position="1974"/>
    </location>
</feature>
<name>A0AAE7M8X7_9NIDO</name>
<dbReference type="Pfam" id="PF00680">
    <property type="entry name" value="RdRP_1"/>
    <property type="match status" value="1"/>
</dbReference>
<dbReference type="CDD" id="cd18808">
    <property type="entry name" value="SF1_C_Upf1"/>
    <property type="match status" value="1"/>
</dbReference>
<dbReference type="InterPro" id="IPR047187">
    <property type="entry name" value="SF1_C_Upf1"/>
</dbReference>
<dbReference type="GO" id="GO:0000175">
    <property type="term" value="F:3'-5'-RNA exonuclease activity"/>
    <property type="evidence" value="ECO:0007669"/>
    <property type="project" value="InterPro"/>
</dbReference>
<evidence type="ECO:0000256" key="14">
    <source>
        <dbReference type="ARBA" id="ARBA00047995"/>
    </source>
</evidence>
<dbReference type="GO" id="GO:0005524">
    <property type="term" value="F:ATP binding"/>
    <property type="evidence" value="ECO:0007669"/>
    <property type="project" value="UniProtKB-KW"/>
</dbReference>
<dbReference type="InterPro" id="IPR043502">
    <property type="entry name" value="DNA/RNA_pol_sf"/>
</dbReference>
<dbReference type="GO" id="GO:0003723">
    <property type="term" value="F:RNA binding"/>
    <property type="evidence" value="ECO:0007669"/>
    <property type="project" value="InterPro"/>
</dbReference>
<feature type="active site" evidence="15">
    <location>
        <position position="1962"/>
    </location>
</feature>
<evidence type="ECO:0000313" key="17">
    <source>
        <dbReference type="EMBL" id="QNM37791.1"/>
    </source>
</evidence>
<dbReference type="KEGG" id="vg:80538967"/>
<dbReference type="Proteomes" id="UP000830391">
    <property type="component" value="Segment"/>
</dbReference>
<dbReference type="InterPro" id="IPR046436">
    <property type="entry name" value="NIV_EXON"/>
</dbReference>
<dbReference type="RefSeq" id="YP_010800375.1">
    <property type="nucleotide sequence ID" value="NC_076855.1"/>
</dbReference>
<reference evidence="17" key="1">
    <citation type="submission" date="2019-11" db="EMBL/GenBank/DDBJ databases">
        <title>Complexity of the virome associated to tospovirus-transmitting thrips species.</title>
        <authorList>
            <person name="Chiapello M."/>
            <person name="Bosco L."/>
            <person name="Ciuffo M."/>
            <person name="Ottati S."/>
            <person name="Vallino M."/>
            <person name="Salem N."/>
            <person name="Rosa C."/>
            <person name="Tavella L."/>
            <person name="Turina M."/>
        </authorList>
    </citation>
    <scope>NUCLEOTIDE SEQUENCE</scope>
    <source>
        <strain evidence="17">Ttameso1</strain>
    </source>
</reference>
<evidence type="ECO:0000256" key="9">
    <source>
        <dbReference type="ARBA" id="ARBA00022806"/>
    </source>
</evidence>
<organism evidence="17 18">
    <name type="scientific">Insect mesonivirus 1</name>
    <dbReference type="NCBI Taxonomy" id="2819081"/>
    <lineage>
        <taxon>Viruses</taxon>
        <taxon>Riboviria</taxon>
        <taxon>Orthornavirae</taxon>
        <taxon>Pisuviricota</taxon>
        <taxon>Pisoniviricetes</taxon>
        <taxon>Nidovirales</taxon>
        <taxon>Mesnidovirineae</taxon>
        <taxon>Mesoniviridae</taxon>
        <taxon>Menanivirinae</taxon>
        <taxon>Nasenivirus</taxon>
        <taxon>Insemevirus</taxon>
        <taxon>Nasenivirus tami</taxon>
        <taxon>Insemevirus tami</taxon>
    </lineage>
</organism>
<dbReference type="PROSITE" id="PS51953">
    <property type="entry name" value="NIV_EXON"/>
    <property type="match status" value="1"/>
</dbReference>
<dbReference type="EMBL" id="MN714662">
    <property type="protein sequence ID" value="QNM37791.1"/>
    <property type="molecule type" value="Genomic_RNA"/>
</dbReference>
<comment type="catalytic activity">
    <reaction evidence="13">
        <text>ATP + H2O = ADP + phosphate + H(+)</text>
        <dbReference type="Rhea" id="RHEA:13065"/>
        <dbReference type="ChEBI" id="CHEBI:15377"/>
        <dbReference type="ChEBI" id="CHEBI:15378"/>
        <dbReference type="ChEBI" id="CHEBI:30616"/>
        <dbReference type="ChEBI" id="CHEBI:43474"/>
        <dbReference type="ChEBI" id="CHEBI:456216"/>
        <dbReference type="EC" id="3.6.4.13"/>
    </reaction>
</comment>
<feature type="active site" evidence="15">
    <location>
        <position position="1757"/>
    </location>
</feature>
<dbReference type="GO" id="GO:0043139">
    <property type="term" value="F:5'-3' DNA helicase activity"/>
    <property type="evidence" value="ECO:0007669"/>
    <property type="project" value="TreeGrafter"/>
</dbReference>
<dbReference type="InterPro" id="IPR027417">
    <property type="entry name" value="P-loop_NTPase"/>
</dbReference>
<evidence type="ECO:0000313" key="18">
    <source>
        <dbReference type="Proteomes" id="UP000830391"/>
    </source>
</evidence>
<feature type="active site" evidence="15">
    <location>
        <position position="1957"/>
    </location>
</feature>
<evidence type="ECO:0000256" key="4">
    <source>
        <dbReference type="ARBA" id="ARBA00022679"/>
    </source>
</evidence>
<comment type="catalytic activity">
    <reaction evidence="14">
        <text>ATP + H2O = ADP + phosphate + H(+)</text>
        <dbReference type="Rhea" id="RHEA:13065"/>
        <dbReference type="ChEBI" id="CHEBI:15377"/>
        <dbReference type="ChEBI" id="CHEBI:15378"/>
        <dbReference type="ChEBI" id="CHEBI:30616"/>
        <dbReference type="ChEBI" id="CHEBI:43474"/>
        <dbReference type="ChEBI" id="CHEBI:456216"/>
        <dbReference type="EC" id="3.6.4.12"/>
    </reaction>
</comment>
<evidence type="ECO:0000256" key="10">
    <source>
        <dbReference type="ARBA" id="ARBA00022840"/>
    </source>
</evidence>
<keyword evidence="18" id="KW-1185">Reference proteome</keyword>
<keyword evidence="11" id="KW-0693">Viral RNA replication</keyword>
<evidence type="ECO:0000256" key="11">
    <source>
        <dbReference type="ARBA" id="ARBA00022953"/>
    </source>
</evidence>
<accession>A0AAE7M8X7</accession>
<evidence type="ECO:0000256" key="1">
    <source>
        <dbReference type="ARBA" id="ARBA00007913"/>
    </source>
</evidence>
<keyword evidence="5" id="KW-0548">Nucleotidyltransferase</keyword>
<sequence length="2390" mass="272635">MSPIAPLRRGRLHQLHVVCKSCNDTHTYCDISINQSSTSNIRADRIENLKTKSSISKEFNIYGNIVRMSDFVINHTISPSGLLRTGITPLSLADVERAVRDFDYNLIHQSLQYVTWFPFKYLSLYKTNHALNHNCCMNCRKILSELGLFFHKLMSRCRQFVSNVATKYEFTLTSDNIDLNGILDFEDYVGISSRRVNDILISEIMAPAYHTFYSMYNHLGCYFISSPIYDTFTDNLIDDFADAIYNVKTSTNRPTIDQFYKTMHFHSYLPPNLSTDLRHPLKHWNDFPGGNYNEEHHVHMFPINKTYRAFDKDLLLVEDADLYIVIDFKDYDSHRDYFTQLANLNSVFVYIHDHPLKALYIQRLLNNVLLFWVYSLYDANVNLSHFKLSHDIDIYNTAEYPIIGSCNSTDIQDCELCDIDPLIAMYVTTGRPHCCKSFLHNVSIKRVNPLSEFDERIVSLGDFVTEQNYTKNISQHDTRYIDVELKQYLKAHGLSIVFQRLNSGVHDLEHTIVTDYFVPVATPGALLDDFKLYNQNRSGSISPVTILMSFEIVFNLYVNKVRNSNGILNRPTPIEFVPVRKPHKSSGTPYFSKGDAQTYREVLADKRSEVLKHNEHSLNVGLTYVIPKYALSRKSRIRTILAINMPTSEAGRHVFRHNLEKIKTSASADGPILIGSSPQYLGWDSIIRNLYKQHNIQDHTYLGVNDFPKFDRNVDNALQALSHLLLFTANDPLSVQVPLSSIFCEVFGQYADNTYDYTVLGDSLYVKPGGVTSGNPCTADGNSNIHLLLGYSSFINQFVITDKPCKHHKMRTKICSSLFRTPRAYIESPLFVSNLHSNDNLEYITRELFAIRVLSDDGMVLSNPDVMDYNEYSKNFRIFSNFNMTPDKYHITKPEEGPYEFLSQHTIIVNGHFFPRPEYQKIAATLIYLITENAIQADIALGRNIAHYILLYPYYFYDNNVVKRLLIHLENYICEKTKAGKNYSVDAIRDCVDFDNLIKITTPSSLRTIAQRSHGFDLIGAVPNYEIDSGSLCRSVPQVESSSDLVHCASQLPSHLAEVPVVAPSCIVDDWISLNCVSDQSIVEVSDSACVPLDSIAQASLSLHGCFICDSDTSYMCTICHIYLCHRPGFSHLDCHIESTKHMRVRSTACTFRCNKCGTGDIKRVSVKNICTRCDESVLPIYTDRICLPHTSSKFLSHSPQIITIISNLFLHFANNYYTGAIQCAMELIPHSMWLAYYRLVVFFASLEYNTLRKCEDVYIPSVITAIDGVWYLTFKPALKIDIHGSYYVVDNNGHIRAVDIQHYDTDPIKGENTICFPCDTLNIKRFYHVPINTIANIINSFPTRPSSIISRLFLIQPPNNTDPGDNIEAISLSARKNPLTIVQGPPGTGKTYSCVRVLEQLYRSNPRPRILVCAASHRAVDVVYNAFVSRVGDSSSIVRLQKSIDKSIYGCLRHYVIFTSIQSTSYATGFDYIFIDESSQVPDAYFFNVINHLNATGKLILIGDPFQLACIDNVRLGLDYAYSNIFNFFCVNYYQRNFGLSLIPQYIFLTNHFRSVLPIMTLYSKLFYNDKLICRTEENSFTTPHPNRVNILPVGPSVRGSAGNVLNYSEANVISCLLDELVGCTGIAIITMYQSQRTYLEQVLKNRCPVYTVDSCQGSEFPIVIVSVVEMNNFTVSRNRFNVAISRAKSMLYITRPPIPPSLKAYDIFMKCNTIIYQPITESNEIINPFKNKSNDYINKTSYSIHASDYVFFDTEFVNSKTINGYQYVLGYALRIHTGLTFRTYKCFGRPIVYREHAHEFVPIHYVQKDTYYPSSIAKQRRELLSIARNNSSTNVDPYGIINFCLKHCVSGPIFVVYAGDIDIRYLSGIVKASAPLTCYCLSTAFYYSETKNQSYCQLHANASFITHLTKISVINIRVHPKYIKLNDDSIPYTSNETSLSAVHSTICSELHGSAHDPNVDTYFTFCIFKHFFRTLDITYDYLRSNKHYDPRVTEYKHNFLKQWASNNLNLKLCELGGGNLDIGVRAHNVDVLNGDDMNTHSCDCDAQLLIDSVYYLDEVSKASYIYFDGRPSHYALNYHLKYSYLYSRHANYLHATIPSFNGTDLFVTPCDKEILSRVTLHTAVQDCHIQLNGNNYTACAKHCDDLQNQLSYLKYFGHKFLFVQPITEAITYSTVHKANFILSTLLRTVTLISNHHRLFLGSAGGDVNGVGTIGDMTLQFVRFIPNLICVDSRPIVPKPTIVTYIQTDIAKFSTHLRFDLIISDIWSDQLVFNHLYSIVNQYLVLSGNLVFKITSLVYRNNKAQIQSICAHFDHVFVSRCPSAPNSELFLFCYGHTKTHYDRTLDATIHFHFRNHNQDIKRVNLSVSSFRNTSKPTLMNRTTCTSCYG</sequence>
<evidence type="ECO:0000256" key="2">
    <source>
        <dbReference type="ARBA" id="ARBA00022087"/>
    </source>
</evidence>
<keyword evidence="8" id="KW-0378">Hydrolase</keyword>
<evidence type="ECO:0000256" key="15">
    <source>
        <dbReference type="PROSITE-ProRule" id="PRU01298"/>
    </source>
</evidence>
<dbReference type="InterPro" id="IPR050534">
    <property type="entry name" value="Coronavir_polyprotein_1ab"/>
</dbReference>
<evidence type="ECO:0000256" key="7">
    <source>
        <dbReference type="ARBA" id="ARBA00022741"/>
    </source>
</evidence>
<keyword evidence="4" id="KW-0808">Transferase</keyword>
<dbReference type="GO" id="GO:0003968">
    <property type="term" value="F:RNA-directed RNA polymerase activity"/>
    <property type="evidence" value="ECO:0007669"/>
    <property type="project" value="UniProtKB-KW"/>
</dbReference>
<keyword evidence="10" id="KW-0067">ATP-binding</keyword>
<keyword evidence="7" id="KW-0547">Nucleotide-binding</keyword>
<dbReference type="Pfam" id="PF13086">
    <property type="entry name" value="AAA_11"/>
    <property type="match status" value="1"/>
</dbReference>
<feature type="active site" evidence="15">
    <location>
        <position position="1864"/>
    </location>
</feature>
<dbReference type="InterPro" id="IPR041677">
    <property type="entry name" value="DNA2/NAM7_AAA_11"/>
</dbReference>
<evidence type="ECO:0000256" key="8">
    <source>
        <dbReference type="ARBA" id="ARBA00022801"/>
    </source>
</evidence>
<dbReference type="PANTHER" id="PTHR43788">
    <property type="entry name" value="DNA2/NAM7 HELICASE FAMILY MEMBER"/>
    <property type="match status" value="1"/>
</dbReference>
<evidence type="ECO:0000256" key="5">
    <source>
        <dbReference type="ARBA" id="ARBA00022695"/>
    </source>
</evidence>
<dbReference type="SUPFAM" id="SSF56672">
    <property type="entry name" value="DNA/RNA polymerases"/>
    <property type="match status" value="1"/>
</dbReference>
<evidence type="ECO:0000256" key="3">
    <source>
        <dbReference type="ARBA" id="ARBA00022484"/>
    </source>
</evidence>
<keyword evidence="6 15" id="KW-0540">Nuclease</keyword>
<dbReference type="GO" id="GO:0006351">
    <property type="term" value="P:DNA-templated transcription"/>
    <property type="evidence" value="ECO:0007669"/>
    <property type="project" value="InterPro"/>
</dbReference>
<evidence type="ECO:0000256" key="13">
    <source>
        <dbReference type="ARBA" id="ARBA00047984"/>
    </source>
</evidence>
<evidence type="ECO:0000259" key="16">
    <source>
        <dbReference type="PROSITE" id="PS51953"/>
    </source>
</evidence>
<keyword evidence="9" id="KW-0347">Helicase</keyword>
<dbReference type="SUPFAM" id="SSF52540">
    <property type="entry name" value="P-loop containing nucleoside triphosphate hydrolases"/>
    <property type="match status" value="1"/>
</dbReference>
<dbReference type="InterPro" id="IPR001205">
    <property type="entry name" value="RNA-dir_pol_C"/>
</dbReference>
<keyword evidence="15" id="KW-0269">Exonuclease</keyword>
<dbReference type="GeneID" id="80538967"/>
<evidence type="ECO:0000256" key="12">
    <source>
        <dbReference type="ARBA" id="ARBA00029611"/>
    </source>
</evidence>
<comment type="similarity">
    <text evidence="1">Belongs to the DNA2/NAM7 helicase family.</text>
</comment>
<dbReference type="InterPro" id="IPR041679">
    <property type="entry name" value="DNA2/NAM7-like_C"/>
</dbReference>
<evidence type="ECO:0000256" key="6">
    <source>
        <dbReference type="ARBA" id="ARBA00022722"/>
    </source>
</evidence>
<dbReference type="Gene3D" id="3.40.50.150">
    <property type="entry name" value="Vaccinia Virus protein VP39"/>
    <property type="match status" value="1"/>
</dbReference>